<dbReference type="InterPro" id="IPR045063">
    <property type="entry name" value="Dynamin_N"/>
</dbReference>
<evidence type="ECO:0000256" key="6">
    <source>
        <dbReference type="SAM" id="Phobius"/>
    </source>
</evidence>
<comment type="subcellular location">
    <subcellularLocation>
        <location evidence="1">Membrane</location>
    </subcellularLocation>
</comment>
<evidence type="ECO:0000256" key="2">
    <source>
        <dbReference type="ARBA" id="ARBA00022741"/>
    </source>
</evidence>
<gene>
    <name evidence="8" type="ORF">NR989_00610</name>
</gene>
<reference evidence="8 9" key="1">
    <citation type="submission" date="2022-06" db="EMBL/GenBank/DDBJ databases">
        <title>Thiomicrohabdus sp. nov, an obligately chemolithoautotrophic, sulfur-oxidizing bacterium isolated from beach of Guanyin Mountain. Amoy.</title>
        <authorList>
            <person name="Zhu H."/>
        </authorList>
    </citation>
    <scope>NUCLEOTIDE SEQUENCE [LARGE SCALE GENOMIC DNA]</scope>
    <source>
        <strain evidence="8 9">XGS-01</strain>
    </source>
</reference>
<feature type="domain" description="Dynamin N-terminal" evidence="7">
    <location>
        <begin position="57"/>
        <end position="206"/>
    </location>
</feature>
<sequence length="522" mass="59004">MTPKERYLKLQQHLTEENPVLLDIINTYKELDKIGYKTGLLKRDESYATQISWWPLISVLGTFSAGKSTFINGYTSKAVQSTGNQAVDDKFTVLCYGGNDEVTTLPGLALDSDPRFPFFGISKEIEKVKTGEGSRIDNYLQLKTTNSAALKGKIIIDSPGFDADSQRDSTLRITNHIIEMSDLVLVFFDARHPEPGAMRDTLEHLVATTINRKDSDKILYILNQIDTAAQEDNPEEVIGSWQRAISSQGLVGGNFYAIYNEESANDFNDSAKAERFKRKKDLDLARINSRIDKVSIERTYRIANAMETIIEDMHAHKIPLIEKAITSWRRKVIAADIAVFTALIIALFFVLKMFGMFNTPFLEWPVFQMMQDSIIYGAGYSAIAVLIIFVIHWFLRAKFSKWDSARIEKTNPQLANALRHNTRFWRGMFPKEPRGWSKRNRRKLSKIVTASKKAIQKLNDQFANPSGKQDGNSASLQTVNEQVIEEKAPVKEDINKEVAIKIETPESTIAESTEAKTVASEK</sequence>
<name>A0ABY8CA26_9GAMM</name>
<evidence type="ECO:0000259" key="7">
    <source>
        <dbReference type="Pfam" id="PF00350"/>
    </source>
</evidence>
<keyword evidence="6" id="KW-1133">Transmembrane helix</keyword>
<keyword evidence="5 6" id="KW-0472">Membrane</keyword>
<dbReference type="Pfam" id="PF00350">
    <property type="entry name" value="Dynamin_N"/>
    <property type="match status" value="1"/>
</dbReference>
<keyword evidence="4" id="KW-0342">GTP-binding</keyword>
<keyword evidence="9" id="KW-1185">Reference proteome</keyword>
<evidence type="ECO:0000313" key="8">
    <source>
        <dbReference type="EMBL" id="WEJ62779.1"/>
    </source>
</evidence>
<dbReference type="Proteomes" id="UP001222275">
    <property type="component" value="Chromosome"/>
</dbReference>
<organism evidence="8 9">
    <name type="scientific">Thiomicrorhabdus lithotrophica</name>
    <dbReference type="NCBI Taxonomy" id="2949997"/>
    <lineage>
        <taxon>Bacteria</taxon>
        <taxon>Pseudomonadati</taxon>
        <taxon>Pseudomonadota</taxon>
        <taxon>Gammaproteobacteria</taxon>
        <taxon>Thiotrichales</taxon>
        <taxon>Piscirickettsiaceae</taxon>
        <taxon>Thiomicrorhabdus</taxon>
    </lineage>
</organism>
<evidence type="ECO:0000256" key="1">
    <source>
        <dbReference type="ARBA" id="ARBA00004370"/>
    </source>
</evidence>
<proteinExistence type="predicted"/>
<accession>A0ABY8CA26</accession>
<dbReference type="PANTHER" id="PTHR10465">
    <property type="entry name" value="TRANSMEMBRANE GTPASE FZO1"/>
    <property type="match status" value="1"/>
</dbReference>
<dbReference type="EMBL" id="CP102381">
    <property type="protein sequence ID" value="WEJ62779.1"/>
    <property type="molecule type" value="Genomic_DNA"/>
</dbReference>
<keyword evidence="3" id="KW-0378">Hydrolase</keyword>
<evidence type="ECO:0000256" key="3">
    <source>
        <dbReference type="ARBA" id="ARBA00022801"/>
    </source>
</evidence>
<keyword evidence="6" id="KW-0812">Transmembrane</keyword>
<dbReference type="RefSeq" id="WP_275595035.1">
    <property type="nucleotide sequence ID" value="NZ_CP102381.1"/>
</dbReference>
<feature type="transmembrane region" description="Helical" evidence="6">
    <location>
        <begin position="374"/>
        <end position="395"/>
    </location>
</feature>
<evidence type="ECO:0000313" key="9">
    <source>
        <dbReference type="Proteomes" id="UP001222275"/>
    </source>
</evidence>
<feature type="transmembrane region" description="Helical" evidence="6">
    <location>
        <begin position="332"/>
        <end position="354"/>
    </location>
</feature>
<evidence type="ECO:0000256" key="4">
    <source>
        <dbReference type="ARBA" id="ARBA00023134"/>
    </source>
</evidence>
<dbReference type="InterPro" id="IPR027417">
    <property type="entry name" value="P-loop_NTPase"/>
</dbReference>
<dbReference type="InterPro" id="IPR027094">
    <property type="entry name" value="Mitofusin_fam"/>
</dbReference>
<dbReference type="Gene3D" id="3.40.50.300">
    <property type="entry name" value="P-loop containing nucleotide triphosphate hydrolases"/>
    <property type="match status" value="1"/>
</dbReference>
<protein>
    <submittedName>
        <fullName evidence="8">Dynamin family protein</fullName>
    </submittedName>
</protein>
<dbReference type="SUPFAM" id="SSF52540">
    <property type="entry name" value="P-loop containing nucleoside triphosphate hydrolases"/>
    <property type="match status" value="1"/>
</dbReference>
<dbReference type="PANTHER" id="PTHR10465:SF0">
    <property type="entry name" value="SARCALUMENIN"/>
    <property type="match status" value="1"/>
</dbReference>
<evidence type="ECO:0000256" key="5">
    <source>
        <dbReference type="ARBA" id="ARBA00023136"/>
    </source>
</evidence>
<keyword evidence="2" id="KW-0547">Nucleotide-binding</keyword>